<comment type="catalytic activity">
    <reaction evidence="18">
        <text>2 Cu(+) + NADP(+) + H(+) = 2 Cu(2+) + NADPH</text>
        <dbReference type="Rhea" id="RHEA:71771"/>
        <dbReference type="ChEBI" id="CHEBI:15378"/>
        <dbReference type="ChEBI" id="CHEBI:29036"/>
        <dbReference type="ChEBI" id="CHEBI:49552"/>
        <dbReference type="ChEBI" id="CHEBI:57783"/>
        <dbReference type="ChEBI" id="CHEBI:58349"/>
    </reaction>
    <physiologicalReaction direction="right-to-left" evidence="18">
        <dbReference type="Rhea" id="RHEA:71773"/>
    </physiologicalReaction>
</comment>
<keyword evidence="7" id="KW-0285">Flavoprotein</keyword>
<dbReference type="Gene3D" id="3.40.50.720">
    <property type="entry name" value="NAD(P)-binding Rossmann-like Domain"/>
    <property type="match status" value="1"/>
</dbReference>
<dbReference type="Pfam" id="PF03807">
    <property type="entry name" value="F420_oxidored"/>
    <property type="match status" value="1"/>
</dbReference>
<evidence type="ECO:0000256" key="10">
    <source>
        <dbReference type="ARBA" id="ARBA00022753"/>
    </source>
</evidence>
<dbReference type="GO" id="GO:0046872">
    <property type="term" value="F:metal ion binding"/>
    <property type="evidence" value="ECO:0007669"/>
    <property type="project" value="UniProtKB-KW"/>
</dbReference>
<dbReference type="GO" id="GO:0010008">
    <property type="term" value="C:endosome membrane"/>
    <property type="evidence" value="ECO:0007669"/>
    <property type="project" value="UniProtKB-SubCell"/>
</dbReference>
<keyword evidence="5" id="KW-0813">Transport</keyword>
<feature type="transmembrane region" description="Helical" evidence="20">
    <location>
        <begin position="308"/>
        <end position="328"/>
    </location>
</feature>
<evidence type="ECO:0000313" key="24">
    <source>
        <dbReference type="Proteomes" id="UP000287033"/>
    </source>
</evidence>
<keyword evidence="11" id="KW-0274">FAD</keyword>
<keyword evidence="8 20" id="KW-0812">Transmembrane</keyword>
<evidence type="ECO:0000256" key="12">
    <source>
        <dbReference type="ARBA" id="ARBA00022989"/>
    </source>
</evidence>
<keyword evidence="14" id="KW-0408">Iron</keyword>
<evidence type="ECO:0000256" key="4">
    <source>
        <dbReference type="ARBA" id="ARBA00007729"/>
    </source>
</evidence>
<dbReference type="GO" id="GO:0008823">
    <property type="term" value="F:cupric reductase (NADH) activity"/>
    <property type="evidence" value="ECO:0007669"/>
    <property type="project" value="TreeGrafter"/>
</dbReference>
<evidence type="ECO:0000256" key="16">
    <source>
        <dbReference type="ARBA" id="ARBA00023065"/>
    </source>
</evidence>
<evidence type="ECO:0000256" key="11">
    <source>
        <dbReference type="ARBA" id="ARBA00022827"/>
    </source>
</evidence>
<reference evidence="23 24" key="1">
    <citation type="journal article" date="2018" name="Nat. Ecol. Evol.">
        <title>Shark genomes provide insights into elasmobranch evolution and the origin of vertebrates.</title>
        <authorList>
            <person name="Hara Y"/>
            <person name="Yamaguchi K"/>
            <person name="Onimaru K"/>
            <person name="Kadota M"/>
            <person name="Koyanagi M"/>
            <person name="Keeley SD"/>
            <person name="Tatsumi K"/>
            <person name="Tanaka K"/>
            <person name="Motone F"/>
            <person name="Kageyama Y"/>
            <person name="Nozu R"/>
            <person name="Adachi N"/>
            <person name="Nishimura O"/>
            <person name="Nakagawa R"/>
            <person name="Tanegashima C"/>
            <person name="Kiyatake I"/>
            <person name="Matsumoto R"/>
            <person name="Murakumo K"/>
            <person name="Nishida K"/>
            <person name="Terakita A"/>
            <person name="Kuratani S"/>
            <person name="Sato K"/>
            <person name="Hyodo S Kuraku.S."/>
        </authorList>
    </citation>
    <scope>NUCLEOTIDE SEQUENCE [LARGE SCALE GENOMIC DNA]</scope>
</reference>
<evidence type="ECO:0000259" key="22">
    <source>
        <dbReference type="Pfam" id="PF03807"/>
    </source>
</evidence>
<comment type="subcellular location">
    <subcellularLocation>
        <location evidence="3">Endosome membrane</location>
        <topology evidence="3">Multi-pass membrane protein</topology>
    </subcellularLocation>
</comment>
<accession>A0A401S441</accession>
<name>A0A401S441_CHIPU</name>
<dbReference type="SUPFAM" id="SSF51735">
    <property type="entry name" value="NAD(P)-binding Rossmann-fold domains"/>
    <property type="match status" value="1"/>
</dbReference>
<evidence type="ECO:0000256" key="20">
    <source>
        <dbReference type="SAM" id="Phobius"/>
    </source>
</evidence>
<dbReference type="InterPro" id="IPR013130">
    <property type="entry name" value="Fe3_Rdtase_TM_dom"/>
</dbReference>
<feature type="transmembrane region" description="Helical" evidence="20">
    <location>
        <begin position="260"/>
        <end position="283"/>
    </location>
</feature>
<evidence type="ECO:0000256" key="8">
    <source>
        <dbReference type="ARBA" id="ARBA00022692"/>
    </source>
</evidence>
<keyword evidence="24" id="KW-1185">Reference proteome</keyword>
<keyword evidence="9" id="KW-0479">Metal-binding</keyword>
<keyword evidence="6" id="KW-0410">Iron transport</keyword>
<evidence type="ECO:0000256" key="18">
    <source>
        <dbReference type="ARBA" id="ARBA00048958"/>
    </source>
</evidence>
<gene>
    <name evidence="23" type="ORF">chiPu_0003586</name>
</gene>
<comment type="caution">
    <text evidence="23">The sequence shown here is derived from an EMBL/GenBank/DDBJ whole genome shotgun (WGS) entry which is preliminary data.</text>
</comment>
<organism evidence="23 24">
    <name type="scientific">Chiloscyllium punctatum</name>
    <name type="common">Brownbanded bambooshark</name>
    <name type="synonym">Hemiscyllium punctatum</name>
    <dbReference type="NCBI Taxonomy" id="137246"/>
    <lineage>
        <taxon>Eukaryota</taxon>
        <taxon>Metazoa</taxon>
        <taxon>Chordata</taxon>
        <taxon>Craniata</taxon>
        <taxon>Vertebrata</taxon>
        <taxon>Chondrichthyes</taxon>
        <taxon>Elasmobranchii</taxon>
        <taxon>Galeomorphii</taxon>
        <taxon>Galeoidea</taxon>
        <taxon>Orectolobiformes</taxon>
        <taxon>Hemiscylliidae</taxon>
        <taxon>Chiloscyllium</taxon>
    </lineage>
</organism>
<evidence type="ECO:0000256" key="6">
    <source>
        <dbReference type="ARBA" id="ARBA00022496"/>
    </source>
</evidence>
<dbReference type="FunFam" id="3.40.50.720:FF:000051">
    <property type="entry name" value="STEAP2 metalloreductase"/>
    <property type="match status" value="1"/>
</dbReference>
<feature type="domain" description="Ferric oxidoreductase" evidence="21">
    <location>
        <begin position="264"/>
        <end position="406"/>
    </location>
</feature>
<dbReference type="OrthoDB" id="550646at2759"/>
<feature type="transmembrane region" description="Helical" evidence="20">
    <location>
        <begin position="435"/>
        <end position="457"/>
    </location>
</feature>
<evidence type="ECO:0000256" key="14">
    <source>
        <dbReference type="ARBA" id="ARBA00023004"/>
    </source>
</evidence>
<dbReference type="OMA" id="WTLQMGP"/>
<evidence type="ECO:0000256" key="9">
    <source>
        <dbReference type="ARBA" id="ARBA00022723"/>
    </source>
</evidence>
<evidence type="ECO:0000256" key="1">
    <source>
        <dbReference type="ARBA" id="ARBA00001970"/>
    </source>
</evidence>
<evidence type="ECO:0000259" key="21">
    <source>
        <dbReference type="Pfam" id="PF01794"/>
    </source>
</evidence>
<evidence type="ECO:0008006" key="25">
    <source>
        <dbReference type="Google" id="ProtNLM"/>
    </source>
</evidence>
<keyword evidence="17 20" id="KW-0472">Membrane</keyword>
<evidence type="ECO:0000313" key="23">
    <source>
        <dbReference type="EMBL" id="GCC25180.1"/>
    </source>
</evidence>
<evidence type="ECO:0000256" key="17">
    <source>
        <dbReference type="ARBA" id="ARBA00023136"/>
    </source>
</evidence>
<feature type="domain" description="Pyrroline-5-carboxylate reductase catalytic N-terminal" evidence="22">
    <location>
        <begin position="36"/>
        <end position="122"/>
    </location>
</feature>
<dbReference type="GO" id="GO:0005886">
    <property type="term" value="C:plasma membrane"/>
    <property type="evidence" value="ECO:0007669"/>
    <property type="project" value="TreeGrafter"/>
</dbReference>
<dbReference type="GO" id="GO:0006826">
    <property type="term" value="P:iron ion transport"/>
    <property type="evidence" value="ECO:0007669"/>
    <property type="project" value="UniProtKB-KW"/>
</dbReference>
<dbReference type="PANTHER" id="PTHR14239">
    <property type="entry name" value="DUDULIN-RELATED"/>
    <property type="match status" value="1"/>
</dbReference>
<dbReference type="AlphaFoldDB" id="A0A401S441"/>
<evidence type="ECO:0000256" key="7">
    <source>
        <dbReference type="ARBA" id="ARBA00022630"/>
    </source>
</evidence>
<comment type="cofactor">
    <cofactor evidence="1">
        <name>heme b</name>
        <dbReference type="ChEBI" id="CHEBI:60344"/>
    </cofactor>
</comment>
<keyword evidence="12 20" id="KW-1133">Transmembrane helix</keyword>
<evidence type="ECO:0000256" key="13">
    <source>
        <dbReference type="ARBA" id="ARBA00023002"/>
    </source>
</evidence>
<evidence type="ECO:0000256" key="5">
    <source>
        <dbReference type="ARBA" id="ARBA00022448"/>
    </source>
</evidence>
<evidence type="ECO:0000256" key="15">
    <source>
        <dbReference type="ARBA" id="ARBA00023008"/>
    </source>
</evidence>
<dbReference type="InterPro" id="IPR028939">
    <property type="entry name" value="P5C_Rdtase_cat_N"/>
</dbReference>
<comment type="similarity">
    <text evidence="4">Belongs to the STEAP family.</text>
</comment>
<dbReference type="STRING" id="137246.A0A401S441"/>
<keyword evidence="16" id="KW-0406">Ion transport</keyword>
<evidence type="ECO:0000256" key="3">
    <source>
        <dbReference type="ARBA" id="ARBA00004337"/>
    </source>
</evidence>
<comment type="catalytic activity">
    <reaction evidence="19">
        <text>2 Fe(2+) + NADP(+) + H(+) = 2 Fe(3+) + NADPH</text>
        <dbReference type="Rhea" id="RHEA:71767"/>
        <dbReference type="ChEBI" id="CHEBI:15378"/>
        <dbReference type="ChEBI" id="CHEBI:29033"/>
        <dbReference type="ChEBI" id="CHEBI:29034"/>
        <dbReference type="ChEBI" id="CHEBI:57783"/>
        <dbReference type="ChEBI" id="CHEBI:58349"/>
    </reaction>
    <physiologicalReaction direction="right-to-left" evidence="19">
        <dbReference type="Rhea" id="RHEA:71769"/>
    </physiologicalReaction>
</comment>
<evidence type="ECO:0000256" key="19">
    <source>
        <dbReference type="ARBA" id="ARBA00049387"/>
    </source>
</evidence>
<comment type="cofactor">
    <cofactor evidence="2">
        <name>FAD</name>
        <dbReference type="ChEBI" id="CHEBI:57692"/>
    </cofactor>
</comment>
<dbReference type="GO" id="GO:0052851">
    <property type="term" value="F:ferric-chelate reductase (NADPH) activity"/>
    <property type="evidence" value="ECO:0007669"/>
    <property type="project" value="TreeGrafter"/>
</dbReference>
<dbReference type="InterPro" id="IPR051267">
    <property type="entry name" value="STEAP_metalloreductase"/>
</dbReference>
<feature type="transmembrane region" description="Helical" evidence="20">
    <location>
        <begin position="362"/>
        <end position="389"/>
    </location>
</feature>
<keyword evidence="15" id="KW-0186">Copper</keyword>
<proteinExistence type="inferred from homology"/>
<feature type="transmembrane region" description="Helical" evidence="20">
    <location>
        <begin position="219"/>
        <end position="240"/>
    </location>
</feature>
<dbReference type="Proteomes" id="UP000287033">
    <property type="component" value="Unassembled WGS sequence"/>
</dbReference>
<dbReference type="EMBL" id="BEZZ01000079">
    <property type="protein sequence ID" value="GCC25180.1"/>
    <property type="molecule type" value="Genomic_DNA"/>
</dbReference>
<sequence length="496" mass="55908">MDIRQHMQKMAKKEMIKPLLGNESEIHHCDLQKIDVGILGTGDFARSLAARLACSGYGVVVGSRHPKRTAALFPTVNEVTSQREAVGKVNIIFVAVNHEHYSTLSDLKDVLTGKILVDVSNNMEINVYEESNAEHLASLFPECTIVKAFNVISAWALQFGARDGNKQVLICSDSQEAKCVVTEMARNMGFIPVDMGSLSTAKEIENLPLRLFPAWKTPVLLALGLFIGFYIYNFIISVIHPYVVKGQNKFYKIPVELVNVTLPCVAFVMLSLVYLPGVLAAIFQLRNGTKYKCFPCWLDQWLQQRKQLGLLSFFCATLHAIYSLSLPMRRSARYRLLSEAFNQVKNERENAWVEEEVWRMEIYLFFGILGIGMLSLLAVTSLPSVAGSLNWREFSFIQSRFGSAALVISTLHTLTFGWSKAFDSAQYKFYLPPPFTIALIVPCMVLVAKVYLFLPFVNRKLTRIRRGWEANRQVKFCEDGDASQFSNDHAENTSVV</sequence>
<dbReference type="InterPro" id="IPR036291">
    <property type="entry name" value="NAD(P)-bd_dom_sf"/>
</dbReference>
<dbReference type="GO" id="GO:0015677">
    <property type="term" value="P:copper ion import"/>
    <property type="evidence" value="ECO:0007669"/>
    <property type="project" value="TreeGrafter"/>
</dbReference>
<evidence type="ECO:0000256" key="2">
    <source>
        <dbReference type="ARBA" id="ARBA00001974"/>
    </source>
</evidence>
<protein>
    <recommendedName>
        <fullName evidence="25">Pyrroline-5-carboxylate reductase catalytic N-terminal domain-containing protein</fullName>
    </recommendedName>
</protein>
<keyword evidence="13" id="KW-0560">Oxidoreductase</keyword>
<keyword evidence="10" id="KW-0967">Endosome</keyword>
<dbReference type="Pfam" id="PF01794">
    <property type="entry name" value="Ferric_reduct"/>
    <property type="match status" value="1"/>
</dbReference>
<dbReference type="PANTHER" id="PTHR14239:SF8">
    <property type="entry name" value="METALLOREDUCTASE STEAP3"/>
    <property type="match status" value="1"/>
</dbReference>